<protein>
    <submittedName>
        <fullName evidence="1">Uncharacterized protein</fullName>
    </submittedName>
</protein>
<dbReference type="RefSeq" id="WP_091822179.1">
    <property type="nucleotide sequence ID" value="NZ_FNRJ01000001.1"/>
</dbReference>
<dbReference type="EMBL" id="FNRJ01000001">
    <property type="protein sequence ID" value="SEA06337.1"/>
    <property type="molecule type" value="Genomic_DNA"/>
</dbReference>
<gene>
    <name evidence="1" type="ORF">SAMN02745729_101366</name>
</gene>
<dbReference type="Proteomes" id="UP000242469">
    <property type="component" value="Unassembled WGS sequence"/>
</dbReference>
<evidence type="ECO:0000313" key="2">
    <source>
        <dbReference type="Proteomes" id="UP000242469"/>
    </source>
</evidence>
<reference evidence="2" key="1">
    <citation type="submission" date="2016-10" db="EMBL/GenBank/DDBJ databases">
        <authorList>
            <person name="Varghese N."/>
            <person name="Submissions S."/>
        </authorList>
    </citation>
    <scope>NUCLEOTIDE SEQUENCE [LARGE SCALE GENOMIC DNA]</scope>
    <source>
        <strain evidence="2">DSM 11526</strain>
    </source>
</reference>
<sequence>MKINMPVTQQEETFSDSANILSTLLIVWTMQPWRELAAEAQVAIGDPVARYICTGRHDGIGWVQLVMKMLRSQRDGLVGRHVLRVATDFNALAAQFWQSSGA</sequence>
<dbReference type="AlphaFoldDB" id="A0A1H3Y3P3"/>
<keyword evidence="2" id="KW-1185">Reference proteome</keyword>
<evidence type="ECO:0000313" key="1">
    <source>
        <dbReference type="EMBL" id="SEA06337.1"/>
    </source>
</evidence>
<accession>A0A1H3Y3P3</accession>
<name>A0A1H3Y3P3_9GAMM</name>
<proteinExistence type="predicted"/>
<dbReference type="STRING" id="1122198.SAMN02745729_101366"/>
<organism evidence="1 2">
    <name type="scientific">Marinobacterium iners DSM 11526</name>
    <dbReference type="NCBI Taxonomy" id="1122198"/>
    <lineage>
        <taxon>Bacteria</taxon>
        <taxon>Pseudomonadati</taxon>
        <taxon>Pseudomonadota</taxon>
        <taxon>Gammaproteobacteria</taxon>
        <taxon>Oceanospirillales</taxon>
        <taxon>Oceanospirillaceae</taxon>
        <taxon>Marinobacterium</taxon>
    </lineage>
</organism>